<sequence length="329" mass="34957">QFSDMSDESDSDSDASSEAADGLHAGRGGQAGAGPGTLASGFDSLSLVDKQVLGASGVGYVWATLSANTGAADASGSDFGAHDDGAVAERQLCRLRNIGSTLADSAFGDSEQDAESEGDDDDDGEWHVGTKLAAQEEFEAELHLTIKRACDENLAASDAALEIKSLRMSFHKDKDDMLEYLMQEILRTIDVAAPASSTTAVFTKWGPVIKEFIGDGREQLDLLDIVERYFATEEDIDGAARSSLFVRSVCMLYQMDIVEDVAVIAWHGRAQKKPSSEVSPELLRALEPIVDDLNETDESSDGDDSGDDDSGDDSDDDDDEGDSSDSSDA</sequence>
<organism evidence="1 2">
    <name type="scientific">Coemansia nantahalensis</name>
    <dbReference type="NCBI Taxonomy" id="2789366"/>
    <lineage>
        <taxon>Eukaryota</taxon>
        <taxon>Fungi</taxon>
        <taxon>Fungi incertae sedis</taxon>
        <taxon>Zoopagomycota</taxon>
        <taxon>Kickxellomycotina</taxon>
        <taxon>Kickxellomycetes</taxon>
        <taxon>Kickxellales</taxon>
        <taxon>Kickxellaceae</taxon>
        <taxon>Coemansia</taxon>
    </lineage>
</organism>
<evidence type="ECO:0000313" key="1">
    <source>
        <dbReference type="EMBL" id="KAJ2768806.1"/>
    </source>
</evidence>
<keyword evidence="2" id="KW-1185">Reference proteome</keyword>
<protein>
    <submittedName>
        <fullName evidence="1">Translation initiation factor eIF-2B epsilon subunit, GEF</fullName>
    </submittedName>
</protein>
<dbReference type="Proteomes" id="UP001140234">
    <property type="component" value="Unassembled WGS sequence"/>
</dbReference>
<feature type="non-terminal residue" evidence="1">
    <location>
        <position position="1"/>
    </location>
</feature>
<keyword evidence="1" id="KW-0396">Initiation factor</keyword>
<keyword evidence="1" id="KW-0648">Protein biosynthesis</keyword>
<evidence type="ECO:0000313" key="2">
    <source>
        <dbReference type="Proteomes" id="UP001140234"/>
    </source>
</evidence>
<dbReference type="EMBL" id="JANBUJ010001082">
    <property type="protein sequence ID" value="KAJ2768806.1"/>
    <property type="molecule type" value="Genomic_DNA"/>
</dbReference>
<gene>
    <name evidence="1" type="primary">GCD6_1</name>
    <name evidence="1" type="ORF">IWQ57_003376</name>
</gene>
<reference evidence="1" key="1">
    <citation type="submission" date="2022-07" db="EMBL/GenBank/DDBJ databases">
        <title>Phylogenomic reconstructions and comparative analyses of Kickxellomycotina fungi.</title>
        <authorList>
            <person name="Reynolds N.K."/>
            <person name="Stajich J.E."/>
            <person name="Barry K."/>
            <person name="Grigoriev I.V."/>
            <person name="Crous P."/>
            <person name="Smith M.E."/>
        </authorList>
    </citation>
    <scope>NUCLEOTIDE SEQUENCE</scope>
    <source>
        <strain evidence="1">CBS 109366</strain>
    </source>
</reference>
<accession>A0ACC1JWQ2</accession>
<proteinExistence type="predicted"/>
<comment type="caution">
    <text evidence="1">The sequence shown here is derived from an EMBL/GenBank/DDBJ whole genome shotgun (WGS) entry which is preliminary data.</text>
</comment>
<name>A0ACC1JWQ2_9FUNG</name>